<sequence length="39" mass="4326">MQRMAYALVIHNSVDKGGLKNIIKKAHHSLMSDGLTVFT</sequence>
<proteinExistence type="predicted"/>
<gene>
    <name evidence="1" type="ORF">B4147_3648</name>
</gene>
<dbReference type="Proteomes" id="UP000035350">
    <property type="component" value="Unassembled WGS sequence"/>
</dbReference>
<dbReference type="AlphaFoldDB" id="A0A0G8CI16"/>
<comment type="caution">
    <text evidence="1">The sequence shown here is derived from an EMBL/GenBank/DDBJ whole genome shotgun (WGS) entry which is preliminary data.</text>
</comment>
<evidence type="ECO:0000313" key="2">
    <source>
        <dbReference type="Proteomes" id="UP000035350"/>
    </source>
</evidence>
<dbReference type="EMBL" id="LCYN01000004">
    <property type="protein sequence ID" value="KKZ99064.1"/>
    <property type="molecule type" value="Genomic_DNA"/>
</dbReference>
<protein>
    <submittedName>
        <fullName evidence="1">Uncharacterized protein</fullName>
    </submittedName>
</protein>
<reference evidence="1 2" key="1">
    <citation type="journal article" date="2015" name="Genome Announc.">
        <title>Next-Generation Whole-Genome Sequencing of Eight Strains of Bacillus cereus, Isolated from Food.</title>
        <authorList>
            <person name="Krawczyk A.O."/>
            <person name="de Jong A."/>
            <person name="Eijlander R.T."/>
            <person name="Berendsen E.M."/>
            <person name="Holsappel S."/>
            <person name="Wells-Bennik M.H."/>
            <person name="Kuipers O.P."/>
        </authorList>
    </citation>
    <scope>NUCLEOTIDE SEQUENCE [LARGE SCALE GENOMIC DNA]</scope>
    <source>
        <strain evidence="1 2">B4147</strain>
    </source>
</reference>
<organism evidence="1 2">
    <name type="scientific">Bacillus wiedmannii</name>
    <dbReference type="NCBI Taxonomy" id="1890302"/>
    <lineage>
        <taxon>Bacteria</taxon>
        <taxon>Bacillati</taxon>
        <taxon>Bacillota</taxon>
        <taxon>Bacilli</taxon>
        <taxon>Bacillales</taxon>
        <taxon>Bacillaceae</taxon>
        <taxon>Bacillus</taxon>
        <taxon>Bacillus cereus group</taxon>
    </lineage>
</organism>
<reference evidence="2" key="2">
    <citation type="submission" date="2015-04" db="EMBL/GenBank/DDBJ databases">
        <title>Draft Genome Sequences of Eight Spore-Forming Food Isolates of Bacillus cereus Genome sequencing.</title>
        <authorList>
            <person name="Krawcyk A.O."/>
            <person name="de Jong A."/>
            <person name="Eijlander R.T."/>
            <person name="Berendsen E.M."/>
            <person name="Holsappel S."/>
            <person name="Wells-Bennik M."/>
            <person name="Kuipers O.P."/>
        </authorList>
    </citation>
    <scope>NUCLEOTIDE SEQUENCE [LARGE SCALE GENOMIC DNA]</scope>
    <source>
        <strain evidence="2">B4147</strain>
    </source>
</reference>
<evidence type="ECO:0000313" key="1">
    <source>
        <dbReference type="EMBL" id="KKZ99064.1"/>
    </source>
</evidence>
<dbReference type="PATRIC" id="fig|1396.433.peg.2528"/>
<accession>A0A0G8CI16</accession>
<name>A0A0G8CI16_9BACI</name>